<evidence type="ECO:0000256" key="1">
    <source>
        <dbReference type="SAM" id="Phobius"/>
    </source>
</evidence>
<name>A0ABY8PVU4_9ACTN</name>
<accession>A0ABY8PVU4</accession>
<feature type="transmembrane region" description="Helical" evidence="1">
    <location>
        <begin position="55"/>
        <end position="75"/>
    </location>
</feature>
<evidence type="ECO:0000313" key="3">
    <source>
        <dbReference type="Proteomes" id="UP001244136"/>
    </source>
</evidence>
<evidence type="ECO:0000313" key="2">
    <source>
        <dbReference type="EMBL" id="WGT46550.1"/>
    </source>
</evidence>
<keyword evidence="1" id="KW-1133">Transmembrane helix</keyword>
<keyword evidence="1" id="KW-0812">Transmembrane</keyword>
<dbReference type="EMBL" id="CP123967">
    <property type="protein sequence ID" value="WGT46550.1"/>
    <property type="molecule type" value="Genomic_DNA"/>
</dbReference>
<organism evidence="2 3">
    <name type="scientific">Tessaracoccus lacteus</name>
    <dbReference type="NCBI Taxonomy" id="3041766"/>
    <lineage>
        <taxon>Bacteria</taxon>
        <taxon>Bacillati</taxon>
        <taxon>Actinomycetota</taxon>
        <taxon>Actinomycetes</taxon>
        <taxon>Propionibacteriales</taxon>
        <taxon>Propionibacteriaceae</taxon>
        <taxon>Tessaracoccus</taxon>
    </lineage>
</organism>
<keyword evidence="1" id="KW-0472">Membrane</keyword>
<proteinExistence type="predicted"/>
<dbReference type="RefSeq" id="WP_281144317.1">
    <property type="nucleotide sequence ID" value="NZ_CP123967.1"/>
</dbReference>
<protein>
    <submittedName>
        <fullName evidence="2">Uncharacterized protein</fullName>
    </submittedName>
</protein>
<dbReference type="Proteomes" id="UP001244136">
    <property type="component" value="Chromosome"/>
</dbReference>
<gene>
    <name evidence="2" type="ORF">QH948_10380</name>
</gene>
<keyword evidence="3" id="KW-1185">Reference proteome</keyword>
<reference evidence="2 3" key="1">
    <citation type="journal article" date="2008" name="Int. J. Syst. Evol. Microbiol.">
        <title>Tessaracoccus flavescens sp. nov., isolated from marine sediment.</title>
        <authorList>
            <person name="Lee D.W."/>
            <person name="Lee S.D."/>
        </authorList>
    </citation>
    <scope>NUCLEOTIDE SEQUENCE [LARGE SCALE GENOMIC DNA]</scope>
    <source>
        <strain evidence="2 3">T21</strain>
    </source>
</reference>
<sequence>MARRAMPVADGPSLEVGKPVSPWHVGAWDYSDSGAQGYRPPAGSVEGWCYTGTPWALIGTAAGLAAAVAVLVLVARRRRSGPSGALGGR</sequence>